<gene>
    <name evidence="2" type="ORF">PIB30_007718</name>
</gene>
<proteinExistence type="predicted"/>
<keyword evidence="1" id="KW-0812">Transmembrane</keyword>
<comment type="caution">
    <text evidence="2">The sequence shown here is derived from an EMBL/GenBank/DDBJ whole genome shotgun (WGS) entry which is preliminary data.</text>
</comment>
<keyword evidence="1" id="KW-1133">Transmembrane helix</keyword>
<keyword evidence="3" id="KW-1185">Reference proteome</keyword>
<sequence length="121" mass="12837">MLMGLTKLGAAMIIVFIVATVVALFLEIMCVLFQRSHKLGGRVRVEPQESSGVAACVPRANMIKCGYYGAPRTSSLFTIKEGEREGLDSHSTVSSAENNSTTAAATTTLNVLIINTNTNTG</sequence>
<protein>
    <submittedName>
        <fullName evidence="2">Uncharacterized protein</fullName>
    </submittedName>
</protein>
<dbReference type="Proteomes" id="UP001341840">
    <property type="component" value="Unassembled WGS sequence"/>
</dbReference>
<evidence type="ECO:0000313" key="2">
    <source>
        <dbReference type="EMBL" id="MED6192190.1"/>
    </source>
</evidence>
<name>A0ABU6X4R9_9FABA</name>
<feature type="transmembrane region" description="Helical" evidence="1">
    <location>
        <begin position="12"/>
        <end position="33"/>
    </location>
</feature>
<reference evidence="2 3" key="1">
    <citation type="journal article" date="2023" name="Plants (Basel)">
        <title>Bridging the Gap: Combining Genomics and Transcriptomics Approaches to Understand Stylosanthes scabra, an Orphan Legume from the Brazilian Caatinga.</title>
        <authorList>
            <person name="Ferreira-Neto J.R.C."/>
            <person name="da Silva M.D."/>
            <person name="Binneck E."/>
            <person name="de Melo N.F."/>
            <person name="da Silva R.H."/>
            <person name="de Melo A.L.T.M."/>
            <person name="Pandolfi V."/>
            <person name="Bustamante F.O."/>
            <person name="Brasileiro-Vidal A.C."/>
            <person name="Benko-Iseppon A.M."/>
        </authorList>
    </citation>
    <scope>NUCLEOTIDE SEQUENCE [LARGE SCALE GENOMIC DNA]</scope>
    <source>
        <tissue evidence="2">Leaves</tissue>
    </source>
</reference>
<keyword evidence="1" id="KW-0472">Membrane</keyword>
<evidence type="ECO:0000256" key="1">
    <source>
        <dbReference type="SAM" id="Phobius"/>
    </source>
</evidence>
<accession>A0ABU6X4R9</accession>
<evidence type="ECO:0000313" key="3">
    <source>
        <dbReference type="Proteomes" id="UP001341840"/>
    </source>
</evidence>
<organism evidence="2 3">
    <name type="scientific">Stylosanthes scabra</name>
    <dbReference type="NCBI Taxonomy" id="79078"/>
    <lineage>
        <taxon>Eukaryota</taxon>
        <taxon>Viridiplantae</taxon>
        <taxon>Streptophyta</taxon>
        <taxon>Embryophyta</taxon>
        <taxon>Tracheophyta</taxon>
        <taxon>Spermatophyta</taxon>
        <taxon>Magnoliopsida</taxon>
        <taxon>eudicotyledons</taxon>
        <taxon>Gunneridae</taxon>
        <taxon>Pentapetalae</taxon>
        <taxon>rosids</taxon>
        <taxon>fabids</taxon>
        <taxon>Fabales</taxon>
        <taxon>Fabaceae</taxon>
        <taxon>Papilionoideae</taxon>
        <taxon>50 kb inversion clade</taxon>
        <taxon>dalbergioids sensu lato</taxon>
        <taxon>Dalbergieae</taxon>
        <taxon>Pterocarpus clade</taxon>
        <taxon>Stylosanthes</taxon>
    </lineage>
</organism>
<dbReference type="EMBL" id="JASCZI010211465">
    <property type="protein sequence ID" value="MED6192190.1"/>
    <property type="molecule type" value="Genomic_DNA"/>
</dbReference>